<name>A0AAW5E256_9BACI</name>
<comment type="caution">
    <text evidence="3">The sequence shown here is derived from an EMBL/GenBank/DDBJ whole genome shotgun (WGS) entry which is preliminary data.</text>
</comment>
<evidence type="ECO:0000259" key="1">
    <source>
        <dbReference type="Pfam" id="PF24911"/>
    </source>
</evidence>
<dbReference type="AlphaFoldDB" id="A0AAW5E256"/>
<accession>A0AAW5E256</accession>
<protein>
    <submittedName>
        <fullName evidence="3">Uncharacterized protein</fullName>
    </submittedName>
</protein>
<proteinExistence type="predicted"/>
<feature type="domain" description="YfjL-like C-terminal" evidence="1">
    <location>
        <begin position="120"/>
        <end position="242"/>
    </location>
</feature>
<evidence type="ECO:0000313" key="4">
    <source>
        <dbReference type="Proteomes" id="UP001431131"/>
    </source>
</evidence>
<evidence type="ECO:0000313" key="3">
    <source>
        <dbReference type="EMBL" id="MCH1625634.1"/>
    </source>
</evidence>
<keyword evidence="4" id="KW-1185">Reference proteome</keyword>
<organism evidence="3 4">
    <name type="scientific">Fredinandcohnia quinoae</name>
    <dbReference type="NCBI Taxonomy" id="2918902"/>
    <lineage>
        <taxon>Bacteria</taxon>
        <taxon>Bacillati</taxon>
        <taxon>Bacillota</taxon>
        <taxon>Bacilli</taxon>
        <taxon>Bacillales</taxon>
        <taxon>Bacillaceae</taxon>
        <taxon>Fredinandcohnia</taxon>
    </lineage>
</organism>
<dbReference type="Proteomes" id="UP001431131">
    <property type="component" value="Unassembled WGS sequence"/>
</dbReference>
<dbReference type="InterPro" id="IPR057359">
    <property type="entry name" value="YfjL_N"/>
</dbReference>
<dbReference type="Pfam" id="PF25425">
    <property type="entry name" value="YfjL_N"/>
    <property type="match status" value="1"/>
</dbReference>
<dbReference type="RefSeq" id="WP_240255292.1">
    <property type="nucleotide sequence ID" value="NZ_JAKTTI010000012.1"/>
</dbReference>
<gene>
    <name evidence="3" type="ORF">MJG50_09855</name>
</gene>
<dbReference type="EMBL" id="JAKTTI010000012">
    <property type="protein sequence ID" value="MCH1625634.1"/>
    <property type="molecule type" value="Genomic_DNA"/>
</dbReference>
<sequence>MKRKKMIYSILLVLLIGFILFFYQAFNGNPISKAYSKNVLGTYLNNNYPSKEFRIDDGVYDFKFSQYIFEVVEIGSIKDSDGGLKKYEFNVSGFIKPVVNWDGIYYANLDEPLMEKLGQEAAKEIEGVLKEEVPSVHSVEIQIEVLKGKLDPATSWNKNLSLEKPIQMHIVLDSTNQTTKDVFDDAKKIQNIIESEGYKYDYVNINGNGFDNKYSDGKDDRGYVKFAISFEKDTKLQLNDVEEFDQ</sequence>
<dbReference type="Pfam" id="PF24911">
    <property type="entry name" value="YfjL_C"/>
    <property type="match status" value="1"/>
</dbReference>
<reference evidence="3" key="1">
    <citation type="submission" date="2022-02" db="EMBL/GenBank/DDBJ databases">
        <title>Fredinandcohnia quinoae sp. nov. isolated from Chenopodium quinoa seeds.</title>
        <authorList>
            <person name="Saati-Santamaria Z."/>
            <person name="Flores-Felix J.D."/>
            <person name="Igual J.M."/>
            <person name="Velazquez E."/>
            <person name="Garcia-Fraile P."/>
            <person name="Martinez-Molina E."/>
        </authorList>
    </citation>
    <scope>NUCLEOTIDE SEQUENCE</scope>
    <source>
        <strain evidence="3">SECRCQ15</strain>
    </source>
</reference>
<feature type="domain" description="YfjL-like N-terminal" evidence="2">
    <location>
        <begin position="4"/>
        <end position="103"/>
    </location>
</feature>
<dbReference type="InterPro" id="IPR056905">
    <property type="entry name" value="YfjL_C"/>
</dbReference>
<evidence type="ECO:0000259" key="2">
    <source>
        <dbReference type="Pfam" id="PF25425"/>
    </source>
</evidence>